<dbReference type="AlphaFoldDB" id="X7Z5J0"/>
<protein>
    <submittedName>
        <fullName evidence="1">Uncharacterized protein</fullName>
    </submittedName>
</protein>
<gene>
    <name evidence="1" type="ORF">I553_7030</name>
</gene>
<organism evidence="1">
    <name type="scientific">Mycobacterium xenopi 4042</name>
    <dbReference type="NCBI Taxonomy" id="1299334"/>
    <lineage>
        <taxon>Bacteria</taxon>
        <taxon>Bacillati</taxon>
        <taxon>Actinomycetota</taxon>
        <taxon>Actinomycetes</taxon>
        <taxon>Mycobacteriales</taxon>
        <taxon>Mycobacteriaceae</taxon>
        <taxon>Mycobacterium</taxon>
    </lineage>
</organism>
<name>X7Z5J0_MYCXE</name>
<reference evidence="1" key="1">
    <citation type="submission" date="2014-01" db="EMBL/GenBank/DDBJ databases">
        <authorList>
            <person name="Brown-Elliot B."/>
            <person name="Wallace R."/>
            <person name="Lenaerts A."/>
            <person name="Ordway D."/>
            <person name="DeGroote M.A."/>
            <person name="Parker T."/>
            <person name="Sizemore C."/>
            <person name="Tallon L.J."/>
            <person name="Sadzewicz L.K."/>
            <person name="Sengamalay N."/>
            <person name="Fraser C.M."/>
            <person name="Hine E."/>
            <person name="Shefchek K.A."/>
            <person name="Das S.P."/>
            <person name="Tettelin H."/>
        </authorList>
    </citation>
    <scope>NUCLEOTIDE SEQUENCE [LARGE SCALE GENOMIC DNA]</scope>
    <source>
        <strain evidence="1">4042</strain>
    </source>
</reference>
<dbReference type="EMBL" id="JAOB01000081">
    <property type="protein sequence ID" value="EUA13910.1"/>
    <property type="molecule type" value="Genomic_DNA"/>
</dbReference>
<proteinExistence type="predicted"/>
<comment type="caution">
    <text evidence="1">The sequence shown here is derived from an EMBL/GenBank/DDBJ whole genome shotgun (WGS) entry which is preliminary data.</text>
</comment>
<dbReference type="PATRIC" id="fig|1299334.3.peg.8792"/>
<accession>X7Z5J0</accession>
<sequence length="39" mass="4473">MVAIDAPYRLWQPSLTTILRSELTAVKFSFGRMWGMVEA</sequence>
<evidence type="ECO:0000313" key="1">
    <source>
        <dbReference type="EMBL" id="EUA13910.1"/>
    </source>
</evidence>